<evidence type="ECO:0000256" key="3">
    <source>
        <dbReference type="ARBA" id="ARBA00023163"/>
    </source>
</evidence>
<dbReference type="InterPro" id="IPR013656">
    <property type="entry name" value="PAS_4"/>
</dbReference>
<keyword evidence="8" id="KW-1185">Reference proteome</keyword>
<evidence type="ECO:0000259" key="4">
    <source>
        <dbReference type="PROSITE" id="PS50043"/>
    </source>
</evidence>
<organism evidence="5 7">
    <name type="scientific">Arsenophonus nasoniae</name>
    <name type="common">son-killer infecting Nasonia vitripennis</name>
    <dbReference type="NCBI Taxonomy" id="638"/>
    <lineage>
        <taxon>Bacteria</taxon>
        <taxon>Pseudomonadati</taxon>
        <taxon>Pseudomonadota</taxon>
        <taxon>Gammaproteobacteria</taxon>
        <taxon>Enterobacterales</taxon>
        <taxon>Morganellaceae</taxon>
        <taxon>Arsenophonus</taxon>
    </lineage>
</organism>
<feature type="domain" description="HTH luxR-type" evidence="4">
    <location>
        <begin position="142"/>
        <end position="204"/>
    </location>
</feature>
<dbReference type="GO" id="GO:0006355">
    <property type="term" value="P:regulation of DNA-templated transcription"/>
    <property type="evidence" value="ECO:0007669"/>
    <property type="project" value="InterPro"/>
</dbReference>
<proteinExistence type="predicted"/>
<evidence type="ECO:0000313" key="8">
    <source>
        <dbReference type="Proteomes" id="UP001177592"/>
    </source>
</evidence>
<dbReference type="PRINTS" id="PR00038">
    <property type="entry name" value="HTHLUXR"/>
</dbReference>
<sequence length="222" mass="25829">MKKNISDNELGSLISFLRHESDPWGVKDLDSKFVYANNLSHLGIKLDFNIEGMFDSELPHPVAELSSNLLIHDHKVISDRKKEIAIQTTLNFKENRLKPYFFEKRPFYNQSGEIVGTIYHGREIVNFQTYDMSPYVYFFTPPNDLFTKRELEVIFWAQQRLTAKEIAKRLDVCPSTIDSHIKSIYRKADVNSNAQLIEYCQAIGLDKYIPPDFLRSGIKFVK</sequence>
<keyword evidence="2" id="KW-0238">DNA-binding</keyword>
<dbReference type="Pfam" id="PF08448">
    <property type="entry name" value="PAS_4"/>
    <property type="match status" value="1"/>
</dbReference>
<geneLocation type="plasmid" evidence="6 8">
    <name>paNv_CAN1</name>
</geneLocation>
<evidence type="ECO:0000313" key="5">
    <source>
        <dbReference type="EMBL" id="QBY45617.1"/>
    </source>
</evidence>
<keyword evidence="3" id="KW-0804">Transcription</keyword>
<dbReference type="InterPro" id="IPR000792">
    <property type="entry name" value="Tscrpt_reg_LuxR_C"/>
</dbReference>
<evidence type="ECO:0000256" key="1">
    <source>
        <dbReference type="ARBA" id="ARBA00023015"/>
    </source>
</evidence>
<keyword evidence="1" id="KW-0805">Transcription regulation</keyword>
<name>A0A4P7KZ02_9GAMM</name>
<dbReference type="PROSITE" id="PS50043">
    <property type="entry name" value="HTH_LUXR_2"/>
    <property type="match status" value="1"/>
</dbReference>
<dbReference type="Pfam" id="PF00196">
    <property type="entry name" value="GerE"/>
    <property type="match status" value="1"/>
</dbReference>
<evidence type="ECO:0000313" key="7">
    <source>
        <dbReference type="Proteomes" id="UP000295134"/>
    </source>
</evidence>
<dbReference type="EMBL" id="CP123524">
    <property type="protein sequence ID" value="WGM07883.1"/>
    <property type="molecule type" value="Genomic_DNA"/>
</dbReference>
<dbReference type="GO" id="GO:0003677">
    <property type="term" value="F:DNA binding"/>
    <property type="evidence" value="ECO:0007669"/>
    <property type="project" value="UniProtKB-KW"/>
</dbReference>
<dbReference type="InterPro" id="IPR016032">
    <property type="entry name" value="Sig_transdc_resp-reg_C-effctor"/>
</dbReference>
<evidence type="ECO:0000313" key="6">
    <source>
        <dbReference type="EMBL" id="WGM07883.1"/>
    </source>
</evidence>
<dbReference type="RefSeq" id="WP_026823878.1">
    <property type="nucleotide sequence ID" value="NZ_CP038614.1"/>
</dbReference>
<dbReference type="PANTHER" id="PTHR44688:SF16">
    <property type="entry name" value="DNA-BINDING TRANSCRIPTIONAL ACTIVATOR DEVR_DOSR"/>
    <property type="match status" value="1"/>
</dbReference>
<dbReference type="AlphaFoldDB" id="A0A4P7KZ02"/>
<dbReference type="CDD" id="cd06170">
    <property type="entry name" value="LuxR_C_like"/>
    <property type="match status" value="1"/>
</dbReference>
<protein>
    <submittedName>
        <fullName evidence="5">Bacterial regulatory protein, luxR family</fullName>
    </submittedName>
    <submittedName>
        <fullName evidence="6">LuxR C-terminal-related transcriptional regulator</fullName>
    </submittedName>
</protein>
<accession>A0A4P7KZ02</accession>
<dbReference type="SUPFAM" id="SSF46894">
    <property type="entry name" value="C-terminal effector domain of the bipartite response regulators"/>
    <property type="match status" value="1"/>
</dbReference>
<dbReference type="Proteomes" id="UP001177592">
    <property type="component" value="Plasmid paNv_CAN1"/>
</dbReference>
<geneLocation type="plasmid" evidence="7">
    <name>parsfin2</name>
</geneLocation>
<dbReference type="InterPro" id="IPR036388">
    <property type="entry name" value="WH-like_DNA-bd_sf"/>
</dbReference>
<dbReference type="KEGG" id="ans:ArsFIN_42280"/>
<reference evidence="5 7" key="1">
    <citation type="submission" date="2019-03" db="EMBL/GenBank/DDBJ databases">
        <title>Long-read sequencing reveals hyperdense prophage content in a complex bacterial symbiont genome.</title>
        <authorList>
            <person name="Frost C.L."/>
            <person name="Siozios S."/>
            <person name="Nadal-Jimenez P."/>
            <person name="Brockhurst M.A."/>
            <person name="King K.C."/>
            <person name="Darby A.C."/>
            <person name="Hurst G.D.D."/>
        </authorList>
    </citation>
    <scope>NUCLEOTIDE SEQUENCE [LARGE SCALE GENOMIC DNA]</scope>
    <source>
        <strain evidence="5 7">FIN</strain>
        <plasmid evidence="7">parsfin2</plasmid>
        <plasmid evidence="5">pArsFIN2</plasmid>
    </source>
</reference>
<dbReference type="EMBL" id="CP038614">
    <property type="protein sequence ID" value="QBY45617.1"/>
    <property type="molecule type" value="Genomic_DNA"/>
</dbReference>
<dbReference type="SMART" id="SM00421">
    <property type="entry name" value="HTH_LUXR"/>
    <property type="match status" value="1"/>
</dbReference>
<dbReference type="GeneID" id="39751944"/>
<evidence type="ECO:0000256" key="2">
    <source>
        <dbReference type="ARBA" id="ARBA00023125"/>
    </source>
</evidence>
<reference evidence="6" key="2">
    <citation type="submission" date="2023-04" db="EMBL/GenBank/DDBJ databases">
        <title>Genome dynamics across the evolutionary transition to endosymbiosis.</title>
        <authorList>
            <person name="Siozios S."/>
            <person name="Nadal-Jimenez P."/>
            <person name="Azagi T."/>
            <person name="Sprong H."/>
            <person name="Frost C.L."/>
            <person name="Parratt S.R."/>
            <person name="Taylor G."/>
            <person name="Brettell L."/>
            <person name="Lew K.C."/>
            <person name="Croft L."/>
            <person name="King K.C."/>
            <person name="Brockhurst M.A."/>
            <person name="Hypsa V."/>
            <person name="Novakova E."/>
            <person name="Darby A.C."/>
            <person name="Hurst G.D.D."/>
        </authorList>
    </citation>
    <scope>NUCLEOTIDE SEQUENCE</scope>
    <source>
        <strain evidence="6">ANv_CAN</strain>
        <plasmid evidence="6">paNv_CAN1</plasmid>
    </source>
</reference>
<gene>
    <name evidence="5" type="ORF">ArsFIN_42280</name>
    <name evidence="6" type="ORF">QE258_21665</name>
</gene>
<dbReference type="Proteomes" id="UP000295134">
    <property type="component" value="Plasmid pArsFIN2"/>
</dbReference>
<keyword evidence="5" id="KW-0614">Plasmid</keyword>
<dbReference type="Gene3D" id="1.10.10.10">
    <property type="entry name" value="Winged helix-like DNA-binding domain superfamily/Winged helix DNA-binding domain"/>
    <property type="match status" value="1"/>
</dbReference>
<geneLocation type="plasmid" evidence="5">
    <name>pArsFIN2</name>
</geneLocation>
<dbReference type="PANTHER" id="PTHR44688">
    <property type="entry name" value="DNA-BINDING TRANSCRIPTIONAL ACTIVATOR DEVR_DOSR"/>
    <property type="match status" value="1"/>
</dbReference>